<keyword evidence="2" id="KW-0812">Transmembrane</keyword>
<organism evidence="3 4">
    <name type="scientific">Escovopsis weberi</name>
    <dbReference type="NCBI Taxonomy" id="150374"/>
    <lineage>
        <taxon>Eukaryota</taxon>
        <taxon>Fungi</taxon>
        <taxon>Dikarya</taxon>
        <taxon>Ascomycota</taxon>
        <taxon>Pezizomycotina</taxon>
        <taxon>Sordariomycetes</taxon>
        <taxon>Hypocreomycetidae</taxon>
        <taxon>Hypocreales</taxon>
        <taxon>Hypocreaceae</taxon>
        <taxon>Escovopsis</taxon>
    </lineage>
</organism>
<feature type="compositionally biased region" description="Polar residues" evidence="1">
    <location>
        <begin position="10"/>
        <end position="36"/>
    </location>
</feature>
<sequence>MAQEKEVITARTSLESPPDSRLQTPNKADNPAPGSSSRLVNHFCQDIRTSVIVEIQLLILTFCTGIQDATSFPDYHCFASNQTGNTVFLCLALVIPSFDGQMFYTANIGISLGLFLAAGWLTGQLGHLLGPRRRWFLAACNLLQSALVLLAAGLQWRAGVYGPGLPPPGEDHGPTARAVIGLLAAASGSQVVQSRSLAATEISTAMATAAWVDLLIDRRLLVLNNRPRTRRASFLLALAAGSLLGALMYRTVGSAWAVAVSAIGKLLVTAMYLFVRGETKGEKKKQEALPA</sequence>
<dbReference type="PANTHER" id="PTHR37488:SF2">
    <property type="entry name" value="DUF1275 DOMAIN-CONTAINING PROTEIN"/>
    <property type="match status" value="1"/>
</dbReference>
<evidence type="ECO:0008006" key="5">
    <source>
        <dbReference type="Google" id="ProtNLM"/>
    </source>
</evidence>
<dbReference type="OrthoDB" id="5223589at2759"/>
<evidence type="ECO:0000313" key="4">
    <source>
        <dbReference type="Proteomes" id="UP000053831"/>
    </source>
</evidence>
<evidence type="ECO:0000313" key="3">
    <source>
        <dbReference type="EMBL" id="KOS16919.1"/>
    </source>
</evidence>
<keyword evidence="2" id="KW-0472">Membrane</keyword>
<dbReference type="InterPro" id="IPR010699">
    <property type="entry name" value="DUF1275"/>
</dbReference>
<proteinExistence type="predicted"/>
<protein>
    <recommendedName>
        <fullName evidence="5">DUF1275 domain protein</fullName>
    </recommendedName>
</protein>
<reference evidence="3 4" key="1">
    <citation type="submission" date="2015-07" db="EMBL/GenBank/DDBJ databases">
        <title>The genome of the fungus Escovopsis weberi, a specialized disease agent of ant agriculture.</title>
        <authorList>
            <person name="de Man T.J."/>
            <person name="Stajich J.E."/>
            <person name="Kubicek C.P."/>
            <person name="Chenthamara K."/>
            <person name="Atanasova L."/>
            <person name="Druzhinina I.S."/>
            <person name="Birnbaum S."/>
            <person name="Barribeau S.M."/>
            <person name="Teiling C."/>
            <person name="Suen G."/>
            <person name="Currie C."/>
            <person name="Gerardo N.M."/>
        </authorList>
    </citation>
    <scope>NUCLEOTIDE SEQUENCE [LARGE SCALE GENOMIC DNA]</scope>
</reference>
<comment type="caution">
    <text evidence="3">The sequence shown here is derived from an EMBL/GenBank/DDBJ whole genome shotgun (WGS) entry which is preliminary data.</text>
</comment>
<dbReference type="EMBL" id="LGSR01000029">
    <property type="protein sequence ID" value="KOS16919.1"/>
    <property type="molecule type" value="Genomic_DNA"/>
</dbReference>
<feature type="transmembrane region" description="Helical" evidence="2">
    <location>
        <begin position="102"/>
        <end position="123"/>
    </location>
</feature>
<dbReference type="STRING" id="150374.A0A0M9VRS8"/>
<dbReference type="PANTHER" id="PTHR37488">
    <property type="entry name" value="DUF1275 DOMAIN-CONTAINING PROTEIN"/>
    <property type="match status" value="1"/>
</dbReference>
<feature type="region of interest" description="Disordered" evidence="1">
    <location>
        <begin position="1"/>
        <end position="36"/>
    </location>
</feature>
<dbReference type="AlphaFoldDB" id="A0A0M9VRS8"/>
<name>A0A0M9VRS8_ESCWE</name>
<feature type="transmembrane region" description="Helical" evidence="2">
    <location>
        <begin position="135"/>
        <end position="156"/>
    </location>
</feature>
<feature type="transmembrane region" description="Helical" evidence="2">
    <location>
        <begin position="255"/>
        <end position="275"/>
    </location>
</feature>
<gene>
    <name evidence="3" type="ORF">ESCO_004666</name>
</gene>
<dbReference type="Proteomes" id="UP000053831">
    <property type="component" value="Unassembled WGS sequence"/>
</dbReference>
<keyword evidence="4" id="KW-1185">Reference proteome</keyword>
<feature type="transmembrane region" description="Helical" evidence="2">
    <location>
        <begin position="232"/>
        <end position="249"/>
    </location>
</feature>
<accession>A0A0M9VRS8</accession>
<evidence type="ECO:0000256" key="2">
    <source>
        <dbReference type="SAM" id="Phobius"/>
    </source>
</evidence>
<dbReference type="Pfam" id="PF06912">
    <property type="entry name" value="DUF1275"/>
    <property type="match status" value="1"/>
</dbReference>
<keyword evidence="2" id="KW-1133">Transmembrane helix</keyword>
<evidence type="ECO:0000256" key="1">
    <source>
        <dbReference type="SAM" id="MobiDB-lite"/>
    </source>
</evidence>